<dbReference type="GO" id="GO:0019265">
    <property type="term" value="P:glycine biosynthetic process, by transamination of glyoxylate"/>
    <property type="evidence" value="ECO:0007669"/>
    <property type="project" value="TreeGrafter"/>
</dbReference>
<dbReference type="InterPro" id="IPR015421">
    <property type="entry name" value="PyrdxlP-dep_Trfase_major"/>
</dbReference>
<dbReference type="PANTHER" id="PTHR21152">
    <property type="entry name" value="AMINOTRANSFERASE CLASS V"/>
    <property type="match status" value="1"/>
</dbReference>
<gene>
    <name evidence="3" type="ORF">NCTC11807_01309</name>
</gene>
<keyword evidence="2" id="KW-0663">Pyridoxal phosphate</keyword>
<evidence type="ECO:0000256" key="2">
    <source>
        <dbReference type="ARBA" id="ARBA00022898"/>
    </source>
</evidence>
<dbReference type="InterPro" id="IPR015424">
    <property type="entry name" value="PyrdxlP-dep_Trfase"/>
</dbReference>
<dbReference type="GO" id="GO:0004760">
    <property type="term" value="F:L-serine-pyruvate transaminase activity"/>
    <property type="evidence" value="ECO:0007669"/>
    <property type="project" value="TreeGrafter"/>
</dbReference>
<evidence type="ECO:0000256" key="1">
    <source>
        <dbReference type="ARBA" id="ARBA00001933"/>
    </source>
</evidence>
<accession>A0A380H231</accession>
<dbReference type="GO" id="GO:0016491">
    <property type="term" value="F:oxidoreductase activity"/>
    <property type="evidence" value="ECO:0007669"/>
    <property type="project" value="UniProtKB-KW"/>
</dbReference>
<dbReference type="EC" id="1.12.-.-" evidence="3"/>
<protein>
    <submittedName>
        <fullName evidence="3">Soluble hydrogenase subunit</fullName>
        <ecNumber evidence="3">1.12.-.-</ecNumber>
    </submittedName>
</protein>
<organism evidence="3 4">
    <name type="scientific">Staphylococcus saccharolyticus</name>
    <dbReference type="NCBI Taxonomy" id="33028"/>
    <lineage>
        <taxon>Bacteria</taxon>
        <taxon>Bacillati</taxon>
        <taxon>Bacillota</taxon>
        <taxon>Bacilli</taxon>
        <taxon>Bacillales</taxon>
        <taxon>Staphylococcaceae</taxon>
        <taxon>Staphylococcus</taxon>
    </lineage>
</organism>
<sequence length="127" mass="14367">MPDQIMSAVQLPMVEHRSKDFEDIANNAFNGLKPIFGTKNEVLVLTSSGTSVLEASMLNIVNPDDHFVIIVSGAFGNKFKQIAQSYYKNVHIYDVTWEEAVNVNEFINYLKQLKVKISAMFTQFCKT</sequence>
<dbReference type="AlphaFoldDB" id="A0A380H231"/>
<name>A0A380H231_9STAP</name>
<dbReference type="Gene3D" id="3.40.640.10">
    <property type="entry name" value="Type I PLP-dependent aspartate aminotransferase-like (Major domain)"/>
    <property type="match status" value="1"/>
</dbReference>
<keyword evidence="4" id="KW-1185">Reference proteome</keyword>
<dbReference type="Proteomes" id="UP000255425">
    <property type="component" value="Unassembled WGS sequence"/>
</dbReference>
<comment type="cofactor">
    <cofactor evidence="1">
        <name>pyridoxal 5'-phosphate</name>
        <dbReference type="ChEBI" id="CHEBI:597326"/>
    </cofactor>
</comment>
<dbReference type="SUPFAM" id="SSF53383">
    <property type="entry name" value="PLP-dependent transferases"/>
    <property type="match status" value="1"/>
</dbReference>
<dbReference type="EMBL" id="UHDZ01000001">
    <property type="protein sequence ID" value="SUM70706.1"/>
    <property type="molecule type" value="Genomic_DNA"/>
</dbReference>
<evidence type="ECO:0000313" key="3">
    <source>
        <dbReference type="EMBL" id="SUM70706.1"/>
    </source>
</evidence>
<proteinExistence type="predicted"/>
<keyword evidence="3" id="KW-0560">Oxidoreductase</keyword>
<dbReference type="GO" id="GO:0008453">
    <property type="term" value="F:alanine-glyoxylate transaminase activity"/>
    <property type="evidence" value="ECO:0007669"/>
    <property type="project" value="TreeGrafter"/>
</dbReference>
<dbReference type="PANTHER" id="PTHR21152:SF40">
    <property type="entry name" value="ALANINE--GLYOXYLATE AMINOTRANSFERASE"/>
    <property type="match status" value="1"/>
</dbReference>
<evidence type="ECO:0000313" key="4">
    <source>
        <dbReference type="Proteomes" id="UP000255425"/>
    </source>
</evidence>
<reference evidence="3 4" key="1">
    <citation type="submission" date="2018-06" db="EMBL/GenBank/DDBJ databases">
        <authorList>
            <consortium name="Pathogen Informatics"/>
            <person name="Doyle S."/>
        </authorList>
    </citation>
    <scope>NUCLEOTIDE SEQUENCE [LARGE SCALE GENOMIC DNA]</scope>
    <source>
        <strain evidence="3 4">NCTC11807</strain>
    </source>
</reference>